<name>A0A4Q2D0I7_9AGAR</name>
<evidence type="ECO:0000256" key="1">
    <source>
        <dbReference type="SAM" id="MobiDB-lite"/>
    </source>
</evidence>
<gene>
    <name evidence="2" type="ORF">EST38_g13516</name>
</gene>
<dbReference type="Proteomes" id="UP000290288">
    <property type="component" value="Unassembled WGS sequence"/>
</dbReference>
<accession>A0A4Q2D0I7</accession>
<protein>
    <submittedName>
        <fullName evidence="2">Uncharacterized protein</fullName>
    </submittedName>
</protein>
<proteinExistence type="predicted"/>
<dbReference type="AlphaFoldDB" id="A0A4Q2D0I7"/>
<feature type="region of interest" description="Disordered" evidence="1">
    <location>
        <begin position="191"/>
        <end position="210"/>
    </location>
</feature>
<dbReference type="EMBL" id="SDEE01001282">
    <property type="protein sequence ID" value="RXW12339.1"/>
    <property type="molecule type" value="Genomic_DNA"/>
</dbReference>
<sequence>MDETTKLILTELGHFKCKLKKYAELVPPEDQKDWHFPKVHMHTHMVQDICLKGVTRNTNTKMNEGMYIMLKEFYLFMTNFEDFDAKILELKHWCYIVGYICTKINMFDGVGEFIDPDNDEDAKELESNLASKDTQPKQQKYKPQNFANITLGSVRKVTTYQEYTKNHQLDQHFSSFSKQLKTFLSQNAGSNGLPPTLDIGPGTKVSTLEL</sequence>
<keyword evidence="3" id="KW-1185">Reference proteome</keyword>
<dbReference type="OrthoDB" id="3239511at2759"/>
<evidence type="ECO:0000313" key="3">
    <source>
        <dbReference type="Proteomes" id="UP000290288"/>
    </source>
</evidence>
<organism evidence="2 3">
    <name type="scientific">Candolleomyces aberdarensis</name>
    <dbReference type="NCBI Taxonomy" id="2316362"/>
    <lineage>
        <taxon>Eukaryota</taxon>
        <taxon>Fungi</taxon>
        <taxon>Dikarya</taxon>
        <taxon>Basidiomycota</taxon>
        <taxon>Agaricomycotina</taxon>
        <taxon>Agaricomycetes</taxon>
        <taxon>Agaricomycetidae</taxon>
        <taxon>Agaricales</taxon>
        <taxon>Agaricineae</taxon>
        <taxon>Psathyrellaceae</taxon>
        <taxon>Candolleomyces</taxon>
    </lineage>
</organism>
<reference evidence="2 3" key="1">
    <citation type="submission" date="2019-01" db="EMBL/GenBank/DDBJ databases">
        <title>Draft genome sequence of Psathyrella aberdarensis IHI B618.</title>
        <authorList>
            <person name="Buettner E."/>
            <person name="Kellner H."/>
        </authorList>
    </citation>
    <scope>NUCLEOTIDE SEQUENCE [LARGE SCALE GENOMIC DNA]</scope>
    <source>
        <strain evidence="2 3">IHI B618</strain>
    </source>
</reference>
<evidence type="ECO:0000313" key="2">
    <source>
        <dbReference type="EMBL" id="RXW12339.1"/>
    </source>
</evidence>
<dbReference type="STRING" id="2316362.A0A4Q2D0I7"/>
<comment type="caution">
    <text evidence="2">The sequence shown here is derived from an EMBL/GenBank/DDBJ whole genome shotgun (WGS) entry which is preliminary data.</text>
</comment>